<dbReference type="Pfam" id="PF00010">
    <property type="entry name" value="HLH"/>
    <property type="match status" value="1"/>
</dbReference>
<evidence type="ECO:0000256" key="2">
    <source>
        <dbReference type="ARBA" id="ARBA00023163"/>
    </source>
</evidence>
<feature type="region of interest" description="Disordered" evidence="4">
    <location>
        <begin position="192"/>
        <end position="212"/>
    </location>
</feature>
<dbReference type="Pfam" id="PF23132">
    <property type="entry name" value="DUF7049"/>
    <property type="match status" value="1"/>
</dbReference>
<dbReference type="PANTHER" id="PTHR46665:SF1">
    <property type="entry name" value="SPERMATOGENESIS- AND OOGENESIS-SPECIFIC BASIC HELIX-LOOP-HELIX-CONTAINING PROTEIN 1"/>
    <property type="match status" value="1"/>
</dbReference>
<feature type="coiled-coil region" evidence="3">
    <location>
        <begin position="400"/>
        <end position="427"/>
    </location>
</feature>
<name>A0A9Q0H7E5_9MAGN</name>
<reference evidence="6" key="1">
    <citation type="journal article" date="2023" name="Plant J.">
        <title>The genome of the king protea, Protea cynaroides.</title>
        <authorList>
            <person name="Chang J."/>
            <person name="Duong T.A."/>
            <person name="Schoeman C."/>
            <person name="Ma X."/>
            <person name="Roodt D."/>
            <person name="Barker N."/>
            <person name="Li Z."/>
            <person name="Van de Peer Y."/>
            <person name="Mizrachi E."/>
        </authorList>
    </citation>
    <scope>NUCLEOTIDE SEQUENCE</scope>
    <source>
        <tissue evidence="6">Young leaves</tissue>
    </source>
</reference>
<keyword evidence="7" id="KW-1185">Reference proteome</keyword>
<sequence length="547" mass="62370">MDSVFFMDEEARARFLRSLAQSACCTYVCLWYYYPPPSNYLIFMDGLYNDQSDLQPRSSFGCLDRKFFDCYRQCVYSIDKGYVPGLAFKEGLPYLELKELELLNRVSTVTQRQFYQEARIKVRLTLIHIHQHVYIPPFIYSGSHILWTSAAFMGCRSGEIEIGYKGPTEHNLEMEMKRWFPDDFYLQSQHKELPPAPKQNRPSSSSSSLKSLSMCSSPSTEYSSLLFNIPSTSNMPISLREASVEQPTKHKQQYHGLYQAPYPNPESDDAAMTRAILAVISSPSTSSSSYQTQQNPPHQNQVSHRTSAFKSYNPVLASKFQTKATSLHRQSMLKQAISFLHNMRLKKLQEQMQGTPRNSISTQLTHMISERKRREKLNESFQALKSLLPPGSKKDKASVLSSTRNYLQTLKAEISELKQKNQLMESRWFSSANKEAEKEVSGSSSTCSSTARVEIQLIQAAESTSDGQGIDLKVSVKGDCKMLDLVIRILEFLRKVDMEFLSVEADTQLQQTTTLNQVIIRLNNKGSEWDELAFREAIARIVADVTR</sequence>
<evidence type="ECO:0000256" key="3">
    <source>
        <dbReference type="SAM" id="Coils"/>
    </source>
</evidence>
<dbReference type="PROSITE" id="PS50888">
    <property type="entry name" value="BHLH"/>
    <property type="match status" value="1"/>
</dbReference>
<dbReference type="SMART" id="SM00353">
    <property type="entry name" value="HLH"/>
    <property type="match status" value="1"/>
</dbReference>
<gene>
    <name evidence="6" type="ORF">NE237_025620</name>
</gene>
<keyword evidence="2" id="KW-0804">Transcription</keyword>
<dbReference type="InterPro" id="IPR055478">
    <property type="entry name" value="DUF7050"/>
</dbReference>
<dbReference type="SUPFAM" id="SSF47459">
    <property type="entry name" value="HLH, helix-loop-helix DNA-binding domain"/>
    <property type="match status" value="1"/>
</dbReference>
<dbReference type="Pfam" id="PF23133">
    <property type="entry name" value="DUF7050"/>
    <property type="match status" value="2"/>
</dbReference>
<dbReference type="EMBL" id="JAMYWD010000010">
    <property type="protein sequence ID" value="KAJ4958509.1"/>
    <property type="molecule type" value="Genomic_DNA"/>
</dbReference>
<dbReference type="InterPro" id="IPR011598">
    <property type="entry name" value="bHLH_dom"/>
</dbReference>
<feature type="compositionally biased region" description="Low complexity" evidence="4">
    <location>
        <begin position="202"/>
        <end position="212"/>
    </location>
</feature>
<dbReference type="CDD" id="cd11393">
    <property type="entry name" value="bHLH_AtbHLH_like"/>
    <property type="match status" value="1"/>
</dbReference>
<keyword evidence="1" id="KW-0805">Transcription regulation</keyword>
<protein>
    <recommendedName>
        <fullName evidence="5">BHLH domain-containing protein</fullName>
    </recommendedName>
</protein>
<dbReference type="InterPro" id="IPR055477">
    <property type="entry name" value="DUF7049"/>
</dbReference>
<evidence type="ECO:0000259" key="5">
    <source>
        <dbReference type="PROSITE" id="PS50888"/>
    </source>
</evidence>
<dbReference type="Gene3D" id="4.10.280.10">
    <property type="entry name" value="Helix-loop-helix DNA-binding domain"/>
    <property type="match status" value="1"/>
</dbReference>
<dbReference type="OrthoDB" id="5778525at2759"/>
<accession>A0A9Q0H7E5</accession>
<proteinExistence type="predicted"/>
<keyword evidence="3" id="KW-0175">Coiled coil</keyword>
<dbReference type="InterPro" id="IPR045239">
    <property type="entry name" value="bHLH95_bHLH"/>
</dbReference>
<feature type="domain" description="BHLH" evidence="5">
    <location>
        <begin position="361"/>
        <end position="410"/>
    </location>
</feature>
<dbReference type="InterPro" id="IPR044658">
    <property type="entry name" value="bHLH92/bHLH041-like"/>
</dbReference>
<evidence type="ECO:0000256" key="4">
    <source>
        <dbReference type="SAM" id="MobiDB-lite"/>
    </source>
</evidence>
<dbReference type="AlphaFoldDB" id="A0A9Q0H7E5"/>
<dbReference type="Proteomes" id="UP001141806">
    <property type="component" value="Unassembled WGS sequence"/>
</dbReference>
<evidence type="ECO:0000313" key="7">
    <source>
        <dbReference type="Proteomes" id="UP001141806"/>
    </source>
</evidence>
<comment type="caution">
    <text evidence="6">The sequence shown here is derived from an EMBL/GenBank/DDBJ whole genome shotgun (WGS) entry which is preliminary data.</text>
</comment>
<evidence type="ECO:0000313" key="6">
    <source>
        <dbReference type="EMBL" id="KAJ4958509.1"/>
    </source>
</evidence>
<dbReference type="InterPro" id="IPR036638">
    <property type="entry name" value="HLH_DNA-bd_sf"/>
</dbReference>
<evidence type="ECO:0000256" key="1">
    <source>
        <dbReference type="ARBA" id="ARBA00023015"/>
    </source>
</evidence>
<dbReference type="PANTHER" id="PTHR46665">
    <property type="entry name" value="TRANSCRIPTION FACTOR BHLH041-RELATED-RELATED"/>
    <property type="match status" value="1"/>
</dbReference>
<dbReference type="GO" id="GO:0046983">
    <property type="term" value="F:protein dimerization activity"/>
    <property type="evidence" value="ECO:0007669"/>
    <property type="project" value="InterPro"/>
</dbReference>
<organism evidence="6 7">
    <name type="scientific">Protea cynaroides</name>
    <dbReference type="NCBI Taxonomy" id="273540"/>
    <lineage>
        <taxon>Eukaryota</taxon>
        <taxon>Viridiplantae</taxon>
        <taxon>Streptophyta</taxon>
        <taxon>Embryophyta</taxon>
        <taxon>Tracheophyta</taxon>
        <taxon>Spermatophyta</taxon>
        <taxon>Magnoliopsida</taxon>
        <taxon>Proteales</taxon>
        <taxon>Proteaceae</taxon>
        <taxon>Protea</taxon>
    </lineage>
</organism>